<dbReference type="GO" id="GO:0005524">
    <property type="term" value="F:ATP binding"/>
    <property type="evidence" value="ECO:0007669"/>
    <property type="project" value="UniProtKB-KW"/>
</dbReference>
<dbReference type="PROSITE" id="PS51459">
    <property type="entry name" value="FIDO"/>
    <property type="match status" value="1"/>
</dbReference>
<feature type="site" description="Important for autoinhibition of adenylyltransferase activity" evidence="3">
    <location>
        <position position="37"/>
    </location>
</feature>
<dbReference type="EMBL" id="AWXA01000008">
    <property type="protein sequence ID" value="ERT61818.1"/>
    <property type="molecule type" value="Genomic_DNA"/>
</dbReference>
<feature type="domain" description="Fido" evidence="4">
    <location>
        <begin position="87"/>
        <end position="240"/>
    </location>
</feature>
<sequence length="268" mass="31023">MKNIILDRLRGEKRCGISGGLYEYTKVWLTYTSNTIEGSTVSLEDTHAILTTGRLNGKDYPKLNDAIQTRNHGMAFDYMLDIAEQTLTEEQIKHFHYLLFWGTEEAMKTWFAVGEYKKEANRIGLLTETSSPEETSEHMKTWLHDCRGKKNPQLKEVALAHYGFEKIHPFQDGNGRVGRLLMFKECLHHNIPPLIITPEIKPWYMTALNECRQGLYNRLFETCGKAQDDYQLICAQFIKEYSLPKELEKHLSTSKITITKSIDRGLEQ</sequence>
<feature type="active site" evidence="1">
    <location>
        <position position="168"/>
    </location>
</feature>
<dbReference type="Proteomes" id="UP000017090">
    <property type="component" value="Unassembled WGS sequence"/>
</dbReference>
<dbReference type="PATRIC" id="fig|1111454.3.peg.548"/>
<dbReference type="Pfam" id="PF02661">
    <property type="entry name" value="Fic"/>
    <property type="match status" value="1"/>
</dbReference>
<protein>
    <submittedName>
        <fullName evidence="5">Fic/DOC family protein</fullName>
    </submittedName>
</protein>
<dbReference type="InterPro" id="IPR003812">
    <property type="entry name" value="Fido"/>
</dbReference>
<evidence type="ECO:0000256" key="1">
    <source>
        <dbReference type="PIRSR" id="PIRSR640198-1"/>
    </source>
</evidence>
<proteinExistence type="predicted"/>
<feature type="binding site" evidence="2">
    <location>
        <begin position="172"/>
        <end position="179"/>
    </location>
    <ligand>
        <name>ATP</name>
        <dbReference type="ChEBI" id="CHEBI:30616"/>
    </ligand>
</feature>
<keyword evidence="2" id="KW-0067">ATP-binding</keyword>
<keyword evidence="6" id="KW-1185">Reference proteome</keyword>
<dbReference type="STRING" id="1111454.HMPREF1250_2211"/>
<dbReference type="InterPro" id="IPR040198">
    <property type="entry name" value="Fido_containing"/>
</dbReference>
<organism evidence="5 6">
    <name type="scientific">Megasphaera vaginalis</name>
    <name type="common">ex Srinivasan et al. 2021</name>
    <dbReference type="NCBI Taxonomy" id="1111454"/>
    <lineage>
        <taxon>Bacteria</taxon>
        <taxon>Bacillati</taxon>
        <taxon>Bacillota</taxon>
        <taxon>Negativicutes</taxon>
        <taxon>Veillonellales</taxon>
        <taxon>Veillonellaceae</taxon>
        <taxon>Megasphaera</taxon>
    </lineage>
</organism>
<evidence type="ECO:0000313" key="5">
    <source>
        <dbReference type="EMBL" id="ERT61818.1"/>
    </source>
</evidence>
<keyword evidence="2" id="KW-0547">Nucleotide-binding</keyword>
<dbReference type="InterPro" id="IPR036597">
    <property type="entry name" value="Fido-like_dom_sf"/>
</dbReference>
<evidence type="ECO:0000256" key="3">
    <source>
        <dbReference type="PIRSR" id="PIRSR640198-3"/>
    </source>
</evidence>
<name>U7UTM4_9FIRM</name>
<evidence type="ECO:0000256" key="2">
    <source>
        <dbReference type="PIRSR" id="PIRSR640198-2"/>
    </source>
</evidence>
<reference evidence="5 6" key="1">
    <citation type="submission" date="2013-09" db="EMBL/GenBank/DDBJ databases">
        <authorList>
            <person name="Durkin A.S."/>
            <person name="Haft D.R."/>
            <person name="McCorrison J."/>
            <person name="Torralba M."/>
            <person name="Gillis M."/>
            <person name="Haft D.H."/>
            <person name="Methe B."/>
            <person name="Sutton G."/>
            <person name="Nelson K.E."/>
        </authorList>
    </citation>
    <scope>NUCLEOTIDE SEQUENCE [LARGE SCALE GENOMIC DNA]</scope>
    <source>
        <strain evidence="5 6">BV3C16-1</strain>
    </source>
</reference>
<accession>U7UTM4</accession>
<dbReference type="RefSeq" id="WP_023053108.1">
    <property type="nucleotide sequence ID" value="NZ_AWXA01000008.1"/>
</dbReference>
<dbReference type="PANTHER" id="PTHR13504:SF38">
    <property type="entry name" value="FIDO DOMAIN-CONTAINING PROTEIN"/>
    <property type="match status" value="1"/>
</dbReference>
<gene>
    <name evidence="5" type="ORF">HMPREF1250_2211</name>
</gene>
<dbReference type="SUPFAM" id="SSF140931">
    <property type="entry name" value="Fic-like"/>
    <property type="match status" value="1"/>
</dbReference>
<dbReference type="AlphaFoldDB" id="U7UTM4"/>
<dbReference type="eggNOG" id="COG3177">
    <property type="taxonomic scope" value="Bacteria"/>
</dbReference>
<dbReference type="OrthoDB" id="9813719at2"/>
<dbReference type="Gene3D" id="1.10.3290.10">
    <property type="entry name" value="Fido-like domain"/>
    <property type="match status" value="1"/>
</dbReference>
<comment type="caution">
    <text evidence="5">The sequence shown here is derived from an EMBL/GenBank/DDBJ whole genome shotgun (WGS) entry which is preliminary data.</text>
</comment>
<evidence type="ECO:0000313" key="6">
    <source>
        <dbReference type="Proteomes" id="UP000017090"/>
    </source>
</evidence>
<dbReference type="PANTHER" id="PTHR13504">
    <property type="entry name" value="FIDO DOMAIN-CONTAINING PROTEIN DDB_G0283145"/>
    <property type="match status" value="1"/>
</dbReference>
<evidence type="ECO:0000259" key="4">
    <source>
        <dbReference type="PROSITE" id="PS51459"/>
    </source>
</evidence>